<proteinExistence type="inferred from homology"/>
<comment type="caution">
    <text evidence="6">The sequence shown here is derived from an EMBL/GenBank/DDBJ whole genome shotgun (WGS) entry which is preliminary data.</text>
</comment>
<dbReference type="Pfam" id="PF00109">
    <property type="entry name" value="ketoacyl-synt"/>
    <property type="match status" value="1"/>
</dbReference>
<protein>
    <submittedName>
        <fullName evidence="6">Beta-ketoacyl synthase N-terminal-like domain-containing protein</fullName>
    </submittedName>
</protein>
<dbReference type="SMART" id="SM00825">
    <property type="entry name" value="PKS_KS"/>
    <property type="match status" value="1"/>
</dbReference>
<evidence type="ECO:0000313" key="7">
    <source>
        <dbReference type="Proteomes" id="UP001214441"/>
    </source>
</evidence>
<evidence type="ECO:0000256" key="4">
    <source>
        <dbReference type="SAM" id="MobiDB-lite"/>
    </source>
</evidence>
<organism evidence="6 7">
    <name type="scientific">Streptomyces iconiensis</name>
    <dbReference type="NCBI Taxonomy" id="1384038"/>
    <lineage>
        <taxon>Bacteria</taxon>
        <taxon>Bacillati</taxon>
        <taxon>Actinomycetota</taxon>
        <taxon>Actinomycetes</taxon>
        <taxon>Kitasatosporales</taxon>
        <taxon>Streptomycetaceae</taxon>
        <taxon>Streptomyces</taxon>
    </lineage>
</organism>
<dbReference type="Pfam" id="PF02801">
    <property type="entry name" value="Ketoacyl-synt_C"/>
    <property type="match status" value="1"/>
</dbReference>
<gene>
    <name evidence="6" type="ORF">NMN56_032275</name>
</gene>
<dbReference type="SUPFAM" id="SSF53901">
    <property type="entry name" value="Thiolase-like"/>
    <property type="match status" value="2"/>
</dbReference>
<dbReference type="InterPro" id="IPR014030">
    <property type="entry name" value="Ketoacyl_synth_N"/>
</dbReference>
<dbReference type="InterPro" id="IPR000794">
    <property type="entry name" value="Beta-ketoacyl_synthase"/>
</dbReference>
<dbReference type="EMBL" id="JANCPR020000042">
    <property type="protein sequence ID" value="MDJ1136544.1"/>
    <property type="molecule type" value="Genomic_DNA"/>
</dbReference>
<sequence length="405" mass="39480">MTGDIVISGTGLVTPFGHGVPAFWDGLTGGRSALRPAGRAFSESYDGAPVGEVPGGGPAPGNRKRAYARAAVAEALAATGRDRLPAGTLLVLAGQAPAPGGAGEGEGEEPAGNGREGAHRVEGTHGVEGGAAAEVLGPPASVAAPLADGVPGPGGLRVVHLSHACASALFAVGFARDMLRAGQAPLAVVAASSVLNPYEYASMEVVRAISGEAARPFDTGRSGISLGEGGGALVLEPAAPGTDLRGPVVAGVACRVAGGKGAASDAAVIASGMRGALDDASADGLGHVHAHATGTPQGDAAELEAVETIARERGGERLALTSHKGAIGHLLHASGVPALVAAAMTLRTGIVPPSAGLSSPEPVDRVRLATAPLPVPGLRTCAVNSLGFGGNNATVVLRGAAAARH</sequence>
<evidence type="ECO:0000256" key="1">
    <source>
        <dbReference type="ARBA" id="ARBA00008467"/>
    </source>
</evidence>
<keyword evidence="7" id="KW-1185">Reference proteome</keyword>
<dbReference type="Proteomes" id="UP001214441">
    <property type="component" value="Unassembled WGS sequence"/>
</dbReference>
<reference evidence="6 7" key="1">
    <citation type="submission" date="2023-05" db="EMBL/GenBank/DDBJ databases">
        <title>Streptantibioticus silvisoli sp. nov., acidotolerant actinomycetes 1 from pine litter.</title>
        <authorList>
            <person name="Swiecimska M."/>
            <person name="Golinska P."/>
            <person name="Sangal V."/>
            <person name="Wachnowicz B."/>
            <person name="Goodfellow M."/>
        </authorList>
    </citation>
    <scope>NUCLEOTIDE SEQUENCE [LARGE SCALE GENOMIC DNA]</scope>
    <source>
        <strain evidence="6 7">DSM 42109</strain>
    </source>
</reference>
<dbReference type="PANTHER" id="PTHR11712:SF336">
    <property type="entry name" value="3-OXOACYL-[ACYL-CARRIER-PROTEIN] SYNTHASE, MITOCHONDRIAL"/>
    <property type="match status" value="1"/>
</dbReference>
<evidence type="ECO:0000259" key="5">
    <source>
        <dbReference type="PROSITE" id="PS52004"/>
    </source>
</evidence>
<dbReference type="InterPro" id="IPR014031">
    <property type="entry name" value="Ketoacyl_synth_C"/>
</dbReference>
<evidence type="ECO:0000256" key="2">
    <source>
        <dbReference type="ARBA" id="ARBA00022679"/>
    </source>
</evidence>
<name>A0ABT7A5E3_9ACTN</name>
<dbReference type="Gene3D" id="3.40.47.10">
    <property type="match status" value="2"/>
</dbReference>
<dbReference type="InterPro" id="IPR016039">
    <property type="entry name" value="Thiolase-like"/>
</dbReference>
<dbReference type="PROSITE" id="PS52004">
    <property type="entry name" value="KS3_2"/>
    <property type="match status" value="1"/>
</dbReference>
<accession>A0ABT7A5E3</accession>
<dbReference type="PANTHER" id="PTHR11712">
    <property type="entry name" value="POLYKETIDE SYNTHASE-RELATED"/>
    <property type="match status" value="1"/>
</dbReference>
<feature type="region of interest" description="Disordered" evidence="4">
    <location>
        <begin position="95"/>
        <end position="122"/>
    </location>
</feature>
<dbReference type="InterPro" id="IPR020841">
    <property type="entry name" value="PKS_Beta-ketoAc_synthase_dom"/>
</dbReference>
<evidence type="ECO:0000256" key="3">
    <source>
        <dbReference type="RuleBase" id="RU003694"/>
    </source>
</evidence>
<dbReference type="RefSeq" id="WP_274046798.1">
    <property type="nucleotide sequence ID" value="NZ_JANCPR020000042.1"/>
</dbReference>
<feature type="domain" description="Ketosynthase family 3 (KS3)" evidence="5">
    <location>
        <begin position="2"/>
        <end position="399"/>
    </location>
</feature>
<comment type="similarity">
    <text evidence="1 3">Belongs to the thiolase-like superfamily. Beta-ketoacyl-ACP synthases family.</text>
</comment>
<keyword evidence="2 3" id="KW-0808">Transferase</keyword>
<evidence type="ECO:0000313" key="6">
    <source>
        <dbReference type="EMBL" id="MDJ1136544.1"/>
    </source>
</evidence>